<proteinExistence type="predicted"/>
<dbReference type="RefSeq" id="WP_190918085.1">
    <property type="nucleotide sequence ID" value="NZ_JACXIZ010000020.1"/>
</dbReference>
<evidence type="ECO:0000313" key="2">
    <source>
        <dbReference type="Proteomes" id="UP000621560"/>
    </source>
</evidence>
<dbReference type="InterPro" id="IPR058600">
    <property type="entry name" value="YhjD-like"/>
</dbReference>
<dbReference type="AlphaFoldDB" id="A0A927GST4"/>
<comment type="caution">
    <text evidence="1">The sequence shown here is derived from an EMBL/GenBank/DDBJ whole genome shotgun (WGS) entry which is preliminary data.</text>
</comment>
<dbReference type="Proteomes" id="UP000621560">
    <property type="component" value="Unassembled WGS sequence"/>
</dbReference>
<gene>
    <name evidence="1" type="ORF">IDH44_12425</name>
</gene>
<accession>A0A927GST4</accession>
<sequence>MEAMQKNAQLPAQFAKARNLVRRYALLRILARILEHDIAVVARASRPAPHGRLLRGAQDRILLELTAIRVAFGASGIRLIHQQDAPHMRVTYRWGGGEHVFESRSNLRQEALELLHGCLHARGSGTAAG</sequence>
<organism evidence="1 2">
    <name type="scientific">Paenibacillus sabuli</name>
    <dbReference type="NCBI Taxonomy" id="2772509"/>
    <lineage>
        <taxon>Bacteria</taxon>
        <taxon>Bacillati</taxon>
        <taxon>Bacillota</taxon>
        <taxon>Bacilli</taxon>
        <taxon>Bacillales</taxon>
        <taxon>Paenibacillaceae</taxon>
        <taxon>Paenibacillus</taxon>
    </lineage>
</organism>
<keyword evidence="2" id="KW-1185">Reference proteome</keyword>
<protein>
    <submittedName>
        <fullName evidence="1">Uncharacterized protein</fullName>
    </submittedName>
</protein>
<name>A0A927GST4_9BACL</name>
<reference evidence="1" key="1">
    <citation type="submission" date="2020-09" db="EMBL/GenBank/DDBJ databases">
        <title>A novel bacterium of genus Paenibacillus, isolated from South China Sea.</title>
        <authorList>
            <person name="Huang H."/>
            <person name="Mo K."/>
            <person name="Hu Y."/>
        </authorList>
    </citation>
    <scope>NUCLEOTIDE SEQUENCE</scope>
    <source>
        <strain evidence="1">IB182496</strain>
    </source>
</reference>
<dbReference type="Pfam" id="PF26325">
    <property type="entry name" value="YhjD"/>
    <property type="match status" value="1"/>
</dbReference>
<dbReference type="EMBL" id="JACXIZ010000020">
    <property type="protein sequence ID" value="MBD2846002.1"/>
    <property type="molecule type" value="Genomic_DNA"/>
</dbReference>
<evidence type="ECO:0000313" key="1">
    <source>
        <dbReference type="EMBL" id="MBD2846002.1"/>
    </source>
</evidence>